<dbReference type="GO" id="GO:0019323">
    <property type="term" value="P:pentose catabolic process"/>
    <property type="evidence" value="ECO:0007669"/>
    <property type="project" value="UniProtKB-UniRule"/>
</dbReference>
<dbReference type="CDD" id="cd00429">
    <property type="entry name" value="RPE"/>
    <property type="match status" value="1"/>
</dbReference>
<dbReference type="GO" id="GO:0006098">
    <property type="term" value="P:pentose-phosphate shunt"/>
    <property type="evidence" value="ECO:0007669"/>
    <property type="project" value="UniProtKB-UniRule"/>
</dbReference>
<feature type="binding site" evidence="10 13">
    <location>
        <position position="66"/>
    </location>
    <ligand>
        <name>a divalent metal cation</name>
        <dbReference type="ChEBI" id="CHEBI:60240"/>
    </ligand>
</feature>
<keyword evidence="10 11" id="KW-0119">Carbohydrate metabolism</keyword>
<dbReference type="Pfam" id="PF00834">
    <property type="entry name" value="Ribul_P_3_epim"/>
    <property type="match status" value="1"/>
</dbReference>
<feature type="binding site" evidence="10">
    <location>
        <begin position="206"/>
        <end position="208"/>
    </location>
    <ligand>
        <name>substrate</name>
    </ligand>
</feature>
<dbReference type="InterPro" id="IPR000056">
    <property type="entry name" value="Ribul_P_3_epim-like"/>
</dbReference>
<feature type="binding site" evidence="10 13">
    <location>
        <position position="64"/>
    </location>
    <ligand>
        <name>a divalent metal cation</name>
        <dbReference type="ChEBI" id="CHEBI:60240"/>
    </ligand>
</feature>
<comment type="function">
    <text evidence="10">Catalyzes the reversible epimerization of D-ribulose 5-phosphate to D-xylulose 5-phosphate.</text>
</comment>
<name>A0A939LVJ1_9MICO</name>
<accession>A0A939LVJ1</accession>
<dbReference type="Proteomes" id="UP000664398">
    <property type="component" value="Unassembled WGS sequence"/>
</dbReference>
<proteinExistence type="inferred from homology"/>
<dbReference type="InterPro" id="IPR026019">
    <property type="entry name" value="Ribul_P_3_epim"/>
</dbReference>
<comment type="cofactor">
    <cofactor evidence="4">
        <name>Zn(2+)</name>
        <dbReference type="ChEBI" id="CHEBI:29105"/>
    </cofactor>
</comment>
<feature type="binding site" evidence="10 14">
    <location>
        <begin position="228"/>
        <end position="229"/>
    </location>
    <ligand>
        <name>substrate</name>
    </ligand>
</feature>
<dbReference type="GO" id="GO:0046872">
    <property type="term" value="F:metal ion binding"/>
    <property type="evidence" value="ECO:0007669"/>
    <property type="project" value="UniProtKB-UniRule"/>
</dbReference>
<gene>
    <name evidence="10 16" type="primary">rpe</name>
    <name evidence="16" type="ORF">J4H91_07675</name>
</gene>
<comment type="catalytic activity">
    <reaction evidence="1 10 11">
        <text>D-ribulose 5-phosphate = D-xylulose 5-phosphate</text>
        <dbReference type="Rhea" id="RHEA:13677"/>
        <dbReference type="ChEBI" id="CHEBI:57737"/>
        <dbReference type="ChEBI" id="CHEBI:58121"/>
        <dbReference type="EC" id="5.1.3.1"/>
    </reaction>
</comment>
<evidence type="ECO:0000256" key="13">
    <source>
        <dbReference type="PIRSR" id="PIRSR001461-2"/>
    </source>
</evidence>
<feature type="binding site" evidence="10 14">
    <location>
        <position position="41"/>
    </location>
    <ligand>
        <name>substrate</name>
    </ligand>
</feature>
<keyword evidence="9 10" id="KW-0413">Isomerase</keyword>
<evidence type="ECO:0000256" key="7">
    <source>
        <dbReference type="ARBA" id="ARBA00013188"/>
    </source>
</evidence>
<dbReference type="NCBIfam" id="NF004076">
    <property type="entry name" value="PRK05581.1-4"/>
    <property type="match status" value="1"/>
</dbReference>
<evidence type="ECO:0000256" key="3">
    <source>
        <dbReference type="ARBA" id="ARBA00001941"/>
    </source>
</evidence>
<evidence type="ECO:0000256" key="8">
    <source>
        <dbReference type="ARBA" id="ARBA00022723"/>
    </source>
</evidence>
<feature type="binding site" evidence="10 13">
    <location>
        <position position="97"/>
    </location>
    <ligand>
        <name>a divalent metal cation</name>
        <dbReference type="ChEBI" id="CHEBI:60240"/>
    </ligand>
</feature>
<dbReference type="PROSITE" id="PS01086">
    <property type="entry name" value="RIBUL_P_3_EPIMER_2"/>
    <property type="match status" value="1"/>
</dbReference>
<feature type="binding site" evidence="10 13">
    <location>
        <position position="206"/>
    </location>
    <ligand>
        <name>a divalent metal cation</name>
        <dbReference type="ChEBI" id="CHEBI:60240"/>
    </ligand>
</feature>
<comment type="pathway">
    <text evidence="10">Carbohydrate degradation.</text>
</comment>
<keyword evidence="17" id="KW-1185">Reference proteome</keyword>
<dbReference type="EMBL" id="JAGDYL010000010">
    <property type="protein sequence ID" value="MBO1805197.1"/>
    <property type="molecule type" value="Genomic_DNA"/>
</dbReference>
<evidence type="ECO:0000256" key="4">
    <source>
        <dbReference type="ARBA" id="ARBA00001947"/>
    </source>
</evidence>
<feature type="binding site" evidence="14">
    <location>
        <position position="208"/>
    </location>
    <ligand>
        <name>substrate</name>
    </ligand>
</feature>
<organism evidence="16 17">
    <name type="scientific">Leucobacter ruminantium</name>
    <dbReference type="NCBI Taxonomy" id="1289170"/>
    <lineage>
        <taxon>Bacteria</taxon>
        <taxon>Bacillati</taxon>
        <taxon>Actinomycetota</taxon>
        <taxon>Actinomycetes</taxon>
        <taxon>Micrococcales</taxon>
        <taxon>Microbacteriaceae</taxon>
        <taxon>Leucobacter</taxon>
    </lineage>
</organism>
<evidence type="ECO:0000256" key="10">
    <source>
        <dbReference type="HAMAP-Rule" id="MF_02227"/>
    </source>
</evidence>
<evidence type="ECO:0000256" key="15">
    <source>
        <dbReference type="SAM" id="MobiDB-lite"/>
    </source>
</evidence>
<feature type="binding site" evidence="10 14">
    <location>
        <begin position="173"/>
        <end position="176"/>
    </location>
    <ligand>
        <name>substrate</name>
    </ligand>
</feature>
<evidence type="ECO:0000313" key="17">
    <source>
        <dbReference type="Proteomes" id="UP000664398"/>
    </source>
</evidence>
<feature type="binding site" evidence="10 14">
    <location>
        <position position="97"/>
    </location>
    <ligand>
        <name>substrate</name>
    </ligand>
</feature>
<dbReference type="Gene3D" id="3.20.20.70">
    <property type="entry name" value="Aldolase class I"/>
    <property type="match status" value="1"/>
</dbReference>
<evidence type="ECO:0000256" key="9">
    <source>
        <dbReference type="ARBA" id="ARBA00023235"/>
    </source>
</evidence>
<comment type="similarity">
    <text evidence="6 10 11">Belongs to the ribulose-phosphate 3-epimerase family.</text>
</comment>
<feature type="active site" description="Proton donor" evidence="10 12">
    <location>
        <position position="206"/>
    </location>
</feature>
<evidence type="ECO:0000256" key="6">
    <source>
        <dbReference type="ARBA" id="ARBA00009541"/>
    </source>
</evidence>
<keyword evidence="13" id="KW-0464">Manganese</keyword>
<feature type="active site" description="Proton acceptor" evidence="10 12">
    <location>
        <position position="66"/>
    </location>
</feature>
<evidence type="ECO:0000256" key="2">
    <source>
        <dbReference type="ARBA" id="ARBA00001936"/>
    </source>
</evidence>
<evidence type="ECO:0000256" key="5">
    <source>
        <dbReference type="ARBA" id="ARBA00001954"/>
    </source>
</evidence>
<dbReference type="EC" id="5.1.3.1" evidence="7 10"/>
<comment type="cofactor">
    <cofactor evidence="5">
        <name>Fe(2+)</name>
        <dbReference type="ChEBI" id="CHEBI:29033"/>
    </cofactor>
</comment>
<dbReference type="PIRSF" id="PIRSF001461">
    <property type="entry name" value="RPE"/>
    <property type="match status" value="1"/>
</dbReference>
<keyword evidence="13" id="KW-0170">Cobalt</keyword>
<reference evidence="16" key="1">
    <citation type="submission" date="2021-03" db="EMBL/GenBank/DDBJ databases">
        <title>Leucobacter chromiisoli sp. nov., isolated from chromium-containing soil of chemical plant.</title>
        <authorList>
            <person name="Xu Z."/>
        </authorList>
    </citation>
    <scope>NUCLEOTIDE SEQUENCE</scope>
    <source>
        <strain evidence="16">A2</strain>
    </source>
</reference>
<keyword evidence="8 10" id="KW-0479">Metal-binding</keyword>
<dbReference type="FunFam" id="3.20.20.70:FF:000004">
    <property type="entry name" value="Ribulose-phosphate 3-epimerase"/>
    <property type="match status" value="1"/>
</dbReference>
<dbReference type="GO" id="GO:0005737">
    <property type="term" value="C:cytoplasm"/>
    <property type="evidence" value="ECO:0007669"/>
    <property type="project" value="UniProtKB-ARBA"/>
</dbReference>
<evidence type="ECO:0000256" key="1">
    <source>
        <dbReference type="ARBA" id="ARBA00001782"/>
    </source>
</evidence>
<feature type="region of interest" description="Disordered" evidence="15">
    <location>
        <begin position="1"/>
        <end position="21"/>
    </location>
</feature>
<dbReference type="InterPro" id="IPR013785">
    <property type="entry name" value="Aldolase_TIM"/>
</dbReference>
<dbReference type="SUPFAM" id="SSF51366">
    <property type="entry name" value="Ribulose-phoshate binding barrel"/>
    <property type="match status" value="1"/>
</dbReference>
<evidence type="ECO:0000256" key="11">
    <source>
        <dbReference type="PIRNR" id="PIRNR001461"/>
    </source>
</evidence>
<keyword evidence="13" id="KW-0862">Zinc</keyword>
<comment type="cofactor">
    <cofactor evidence="3">
        <name>Co(2+)</name>
        <dbReference type="ChEBI" id="CHEBI:48828"/>
    </cofactor>
</comment>
<dbReference type="NCBIfam" id="TIGR01163">
    <property type="entry name" value="rpe"/>
    <property type="match status" value="1"/>
</dbReference>
<evidence type="ECO:0000313" key="16">
    <source>
        <dbReference type="EMBL" id="MBO1805197.1"/>
    </source>
</evidence>
<comment type="caution">
    <text evidence="16">The sequence shown here is derived from an EMBL/GenBank/DDBJ whole genome shotgun (WGS) entry which is preliminary data.</text>
</comment>
<dbReference type="AlphaFoldDB" id="A0A939LVJ1"/>
<dbReference type="HAMAP" id="MF_02227">
    <property type="entry name" value="RPE"/>
    <property type="match status" value="1"/>
</dbReference>
<feature type="compositionally biased region" description="Basic residues" evidence="15">
    <location>
        <begin position="8"/>
        <end position="17"/>
    </location>
</feature>
<dbReference type="PANTHER" id="PTHR11749">
    <property type="entry name" value="RIBULOSE-5-PHOSPHATE-3-EPIMERASE"/>
    <property type="match status" value="1"/>
</dbReference>
<protein>
    <recommendedName>
        <fullName evidence="7 10">Ribulose-phosphate 3-epimerase</fullName>
        <ecNumber evidence="7 10">5.1.3.1</ecNumber>
    </recommendedName>
</protein>
<evidence type="ECO:0000256" key="12">
    <source>
        <dbReference type="PIRSR" id="PIRSR001461-1"/>
    </source>
</evidence>
<comment type="cofactor">
    <cofactor evidence="10 13">
        <name>a divalent metal cation</name>
        <dbReference type="ChEBI" id="CHEBI:60240"/>
    </cofactor>
    <text evidence="10 13">Binds 1 divalent metal cation per subunit.</text>
</comment>
<evidence type="ECO:0000256" key="14">
    <source>
        <dbReference type="PIRSR" id="PIRSR001461-3"/>
    </source>
</evidence>
<dbReference type="GO" id="GO:0004750">
    <property type="term" value="F:D-ribulose-phosphate 3-epimerase activity"/>
    <property type="evidence" value="ECO:0007669"/>
    <property type="project" value="UniProtKB-UniRule"/>
</dbReference>
<sequence length="252" mass="26896">MASSLGGRARRRTRRTHPCYGTPTRATSKLLAVTAQRINPSILSADFVNLQSELEAIASADLVHVDVMDNHFVPNLTMGPPIVERIQAVSPIPLDVHLMIEDADRWAPGYAELGAYSVTFHAEAAADPVALARRLREIGARAGIALKPGTDPDPYLELLPEFDQVLVMTVEPGFGGQSFMADMMPKLRRFAEAKAALGLDVWLQVDGGISVDTIGIAAEAGADTFVAGSAVYGGVPEDRIAQLRAAAAHHAH</sequence>
<dbReference type="PROSITE" id="PS01085">
    <property type="entry name" value="RIBUL_P_3_EPIMER_1"/>
    <property type="match status" value="1"/>
</dbReference>
<comment type="cofactor">
    <cofactor evidence="2">
        <name>Mn(2+)</name>
        <dbReference type="ChEBI" id="CHEBI:29035"/>
    </cofactor>
</comment>
<dbReference type="InterPro" id="IPR011060">
    <property type="entry name" value="RibuloseP-bd_barrel"/>
</dbReference>